<protein>
    <recommendedName>
        <fullName evidence="3">Lipocalin-like domain-containing protein</fullName>
    </recommendedName>
</protein>
<evidence type="ECO:0000313" key="1">
    <source>
        <dbReference type="EMBL" id="EHP50778.1"/>
    </source>
</evidence>
<sequence length="129" mass="14856">MKLTGKWKYRENYGYGVAEGEVVLQQEKNKLSGRIIFTDKTEGDGTSMIQEFLSGEIEGLKVRIQAREFDVIYSEHKIEYKLDNWFGILVDKVTIKGISMDEQGIEGYFVFEKCEEEPSEITEIAKKVS</sequence>
<evidence type="ECO:0000313" key="2">
    <source>
        <dbReference type="Proteomes" id="UP000004892"/>
    </source>
</evidence>
<gene>
    <name evidence="1" type="ORF">HMPREF9449_00467</name>
</gene>
<reference evidence="1 2" key="1">
    <citation type="submission" date="2012-01" db="EMBL/GenBank/DDBJ databases">
        <title>The Genome Sequence of Odoribacter laneus YIT 12061.</title>
        <authorList>
            <consortium name="The Broad Institute Genome Sequencing Platform"/>
            <person name="Earl A."/>
            <person name="Ward D."/>
            <person name="Feldgarden M."/>
            <person name="Gevers D."/>
            <person name="Morotomi M."/>
            <person name="Young S.K."/>
            <person name="Zeng Q."/>
            <person name="Gargeya S."/>
            <person name="Fitzgerald M."/>
            <person name="Haas B."/>
            <person name="Abouelleil A."/>
            <person name="Alvarado L."/>
            <person name="Arachchi H.M."/>
            <person name="Berlin A."/>
            <person name="Chapman S.B."/>
            <person name="Gearin G."/>
            <person name="Goldberg J."/>
            <person name="Griggs A."/>
            <person name="Gujja S."/>
            <person name="Hansen M."/>
            <person name="Heiman D."/>
            <person name="Howarth C."/>
            <person name="Larimer J."/>
            <person name="Lui A."/>
            <person name="MacDonald P.J.P."/>
            <person name="McCowen C."/>
            <person name="Montmayeur A."/>
            <person name="Murphy C."/>
            <person name="Neiman D."/>
            <person name="Pearson M."/>
            <person name="Priest M."/>
            <person name="Roberts A."/>
            <person name="Saif S."/>
            <person name="Shea T."/>
            <person name="Sisk P."/>
            <person name="Stolte C."/>
            <person name="Sykes S."/>
            <person name="Wortman J."/>
            <person name="Nusbaum C."/>
            <person name="Birren B."/>
        </authorList>
    </citation>
    <scope>NUCLEOTIDE SEQUENCE [LARGE SCALE GENOMIC DNA]</scope>
    <source>
        <strain evidence="1 2">YIT 12061</strain>
    </source>
</reference>
<dbReference type="Proteomes" id="UP000004892">
    <property type="component" value="Unassembled WGS sequence"/>
</dbReference>
<dbReference type="HOGENOM" id="CLU_2105118_0_0_10"/>
<dbReference type="STRING" id="742817.HMPREF9449_00467"/>
<dbReference type="PATRIC" id="fig|742817.3.peg.499"/>
<proteinExistence type="predicted"/>
<comment type="caution">
    <text evidence="1">The sequence shown here is derived from an EMBL/GenBank/DDBJ whole genome shotgun (WGS) entry which is preliminary data.</text>
</comment>
<accession>H1DDY1</accession>
<keyword evidence="2" id="KW-1185">Reference proteome</keyword>
<name>H1DDY1_9BACT</name>
<evidence type="ECO:0008006" key="3">
    <source>
        <dbReference type="Google" id="ProtNLM"/>
    </source>
</evidence>
<dbReference type="EMBL" id="ADMC01000005">
    <property type="protein sequence ID" value="EHP50778.1"/>
    <property type="molecule type" value="Genomic_DNA"/>
</dbReference>
<dbReference type="AlphaFoldDB" id="H1DDY1"/>
<organism evidence="1 2">
    <name type="scientific">Odoribacter laneus YIT 12061</name>
    <dbReference type="NCBI Taxonomy" id="742817"/>
    <lineage>
        <taxon>Bacteria</taxon>
        <taxon>Pseudomonadati</taxon>
        <taxon>Bacteroidota</taxon>
        <taxon>Bacteroidia</taxon>
        <taxon>Bacteroidales</taxon>
        <taxon>Odoribacteraceae</taxon>
        <taxon>Odoribacter</taxon>
    </lineage>
</organism>